<accession>A0ACC2L3A4</accession>
<dbReference type="EMBL" id="CM056814">
    <property type="protein sequence ID" value="KAJ8627509.1"/>
    <property type="molecule type" value="Genomic_DNA"/>
</dbReference>
<dbReference type="Proteomes" id="UP001234297">
    <property type="component" value="Chromosome 6"/>
</dbReference>
<gene>
    <name evidence="1" type="ORF">MRB53_020816</name>
</gene>
<organism evidence="1 2">
    <name type="scientific">Persea americana</name>
    <name type="common">Avocado</name>
    <dbReference type="NCBI Taxonomy" id="3435"/>
    <lineage>
        <taxon>Eukaryota</taxon>
        <taxon>Viridiplantae</taxon>
        <taxon>Streptophyta</taxon>
        <taxon>Embryophyta</taxon>
        <taxon>Tracheophyta</taxon>
        <taxon>Spermatophyta</taxon>
        <taxon>Magnoliopsida</taxon>
        <taxon>Magnoliidae</taxon>
        <taxon>Laurales</taxon>
        <taxon>Lauraceae</taxon>
        <taxon>Persea</taxon>
    </lineage>
</organism>
<name>A0ACC2L3A4_PERAE</name>
<keyword evidence="2" id="KW-1185">Reference proteome</keyword>
<evidence type="ECO:0000313" key="1">
    <source>
        <dbReference type="EMBL" id="KAJ8627509.1"/>
    </source>
</evidence>
<evidence type="ECO:0000313" key="2">
    <source>
        <dbReference type="Proteomes" id="UP001234297"/>
    </source>
</evidence>
<comment type="caution">
    <text evidence="1">The sequence shown here is derived from an EMBL/GenBank/DDBJ whole genome shotgun (WGS) entry which is preliminary data.</text>
</comment>
<protein>
    <submittedName>
        <fullName evidence="1">Uncharacterized protein</fullName>
    </submittedName>
</protein>
<proteinExistence type="predicted"/>
<sequence length="73" mass="7685">MGICKLAEVEVVGEDDLVVMVGEGDVGGVDGVQSWTKKSRSGPARSGMMQVIWSKTEQCSPATPATLVSELMD</sequence>
<reference evidence="1 2" key="1">
    <citation type="journal article" date="2022" name="Hortic Res">
        <title>A haplotype resolved chromosomal level avocado genome allows analysis of novel avocado genes.</title>
        <authorList>
            <person name="Nath O."/>
            <person name="Fletcher S.J."/>
            <person name="Hayward A."/>
            <person name="Shaw L.M."/>
            <person name="Masouleh A.K."/>
            <person name="Furtado A."/>
            <person name="Henry R.J."/>
            <person name="Mitter N."/>
        </authorList>
    </citation>
    <scope>NUCLEOTIDE SEQUENCE [LARGE SCALE GENOMIC DNA]</scope>
    <source>
        <strain evidence="2">cv. Hass</strain>
    </source>
</reference>